<evidence type="ECO:0000313" key="2">
    <source>
        <dbReference type="Proteomes" id="UP000005631"/>
    </source>
</evidence>
<dbReference type="InterPro" id="IPR024079">
    <property type="entry name" value="MetalloPept_cat_dom_sf"/>
</dbReference>
<dbReference type="RefSeq" id="WP_014202721.1">
    <property type="nucleotide sequence ID" value="NC_016599.1"/>
</dbReference>
<reference evidence="1 2" key="1">
    <citation type="journal article" date="2012" name="Stand. Genomic Sci.">
        <title>Genome sequence of the orange-pigmented seawater bacterium Owenweeksia hongkongensis type strain (UST20020801(T)).</title>
        <authorList>
            <person name="Riedel T."/>
            <person name="Held B."/>
            <person name="Nolan M."/>
            <person name="Lucas S."/>
            <person name="Lapidus A."/>
            <person name="Tice H."/>
            <person name="Del Rio T.G."/>
            <person name="Cheng J.F."/>
            <person name="Han C."/>
            <person name="Tapia R."/>
            <person name="Goodwin L.A."/>
            <person name="Pitluck S."/>
            <person name="Liolios K."/>
            <person name="Mavromatis K."/>
            <person name="Pagani I."/>
            <person name="Ivanova N."/>
            <person name="Mikhailova N."/>
            <person name="Pati A."/>
            <person name="Chen A."/>
            <person name="Palaniappan K."/>
            <person name="Rohde M."/>
            <person name="Tindall B.J."/>
            <person name="Detter J.C."/>
            <person name="Goker M."/>
            <person name="Woyke T."/>
            <person name="Bristow J."/>
            <person name="Eisen J.A."/>
            <person name="Markowitz V."/>
            <person name="Hugenholtz P."/>
            <person name="Klenk H.P."/>
            <person name="Kyrpides N.C."/>
        </authorList>
    </citation>
    <scope>NUCLEOTIDE SEQUENCE</scope>
    <source>
        <strain evidence="2">DSM 17368 / JCM 12287 / NRRL B-23963</strain>
    </source>
</reference>
<dbReference type="OrthoDB" id="1417701at2"/>
<evidence type="ECO:0000313" key="1">
    <source>
        <dbReference type="EMBL" id="AEV33372.1"/>
    </source>
</evidence>
<dbReference type="PROSITE" id="PS51257">
    <property type="entry name" value="PROKAR_LIPOPROTEIN"/>
    <property type="match status" value="1"/>
</dbReference>
<dbReference type="HOGENOM" id="CLU_778112_0_0_10"/>
<proteinExistence type="predicted"/>
<dbReference type="Proteomes" id="UP000005631">
    <property type="component" value="Chromosome"/>
</dbReference>
<gene>
    <name evidence="1" type="ordered locus">Oweho_2402</name>
</gene>
<organism evidence="1 2">
    <name type="scientific">Owenweeksia hongkongensis (strain DSM 17368 / CIP 108786 / JCM 12287 / NRRL B-23963 / UST20020801)</name>
    <dbReference type="NCBI Taxonomy" id="926562"/>
    <lineage>
        <taxon>Bacteria</taxon>
        <taxon>Pseudomonadati</taxon>
        <taxon>Bacteroidota</taxon>
        <taxon>Flavobacteriia</taxon>
        <taxon>Flavobacteriales</taxon>
        <taxon>Owenweeksiaceae</taxon>
        <taxon>Owenweeksia</taxon>
    </lineage>
</organism>
<keyword evidence="2" id="KW-1185">Reference proteome</keyword>
<dbReference type="AlphaFoldDB" id="G8R707"/>
<dbReference type="EMBL" id="CP003156">
    <property type="protein sequence ID" value="AEV33372.1"/>
    <property type="molecule type" value="Genomic_DNA"/>
</dbReference>
<name>G8R707_OWEHD</name>
<sequence>MRLHKFNPAWLLAPAVAISMLFSSCEKSPITLALHEPIYPTGSQAVTYTLTKVTDGDINSAKLYETVSTINSSGSITSAGSEVEINSWTSPAGDLSFSKPSGYGNNKLVTYRFEVVTPEQTKNFRVTFATRPYPVANMAAPIYTQGDPDDVFDLVFIPDNDISNMNDFYTHCRGAILESFFDEPKLRFWRRQFNFYINPLKGTATDYDRISTDGTHQVPSNNANISWAEGRVLMHQNNLRDYASGGLFSTEMQNRGTILHECGHAWFDLADEYGGGSHWEEADYPNNWPSLASAQAAGGNYGSCKSDADAVEMDSSGWFKLCVNNCQMKATGLNHTTYDCPCQYRINHAILDNAIN</sequence>
<protein>
    <submittedName>
        <fullName evidence="1">Uncharacterized protein</fullName>
    </submittedName>
</protein>
<accession>G8R707</accession>
<dbReference type="GO" id="GO:0008237">
    <property type="term" value="F:metallopeptidase activity"/>
    <property type="evidence" value="ECO:0007669"/>
    <property type="project" value="InterPro"/>
</dbReference>
<dbReference type="KEGG" id="oho:Oweho_2402"/>
<dbReference type="Gene3D" id="3.40.390.10">
    <property type="entry name" value="Collagenase (Catalytic Domain)"/>
    <property type="match status" value="1"/>
</dbReference>
<dbReference type="eggNOG" id="ENOG50339S8">
    <property type="taxonomic scope" value="Bacteria"/>
</dbReference>